<dbReference type="InterPro" id="IPR010656">
    <property type="entry name" value="DctM"/>
</dbReference>
<dbReference type="GO" id="GO:0005886">
    <property type="term" value="C:plasma membrane"/>
    <property type="evidence" value="ECO:0007669"/>
    <property type="project" value="UniProtKB-SubCell"/>
</dbReference>
<dbReference type="PANTHER" id="PTHR33362:SF5">
    <property type="entry name" value="C4-DICARBOXYLATE TRAP TRANSPORTER LARGE PERMEASE PROTEIN DCTM"/>
    <property type="match status" value="1"/>
</dbReference>
<proteinExistence type="inferred from homology"/>
<feature type="transmembrane region" description="Helical" evidence="7">
    <location>
        <begin position="176"/>
        <end position="196"/>
    </location>
</feature>
<evidence type="ECO:0000313" key="11">
    <source>
        <dbReference type="Proteomes" id="UP001210770"/>
    </source>
</evidence>
<organism evidence="9 11">
    <name type="scientific">Sulfitobacter faviae</name>
    <dbReference type="NCBI Taxonomy" id="1775881"/>
    <lineage>
        <taxon>Bacteria</taxon>
        <taxon>Pseudomonadati</taxon>
        <taxon>Pseudomonadota</taxon>
        <taxon>Alphaproteobacteria</taxon>
        <taxon>Rhodobacterales</taxon>
        <taxon>Roseobacteraceae</taxon>
        <taxon>Sulfitobacter</taxon>
    </lineage>
</organism>
<dbReference type="EMBL" id="CP139725">
    <property type="protein sequence ID" value="WPZ21635.1"/>
    <property type="molecule type" value="Genomic_DNA"/>
</dbReference>
<feature type="transmembrane region" description="Helical" evidence="7">
    <location>
        <begin position="56"/>
        <end position="75"/>
    </location>
</feature>
<evidence type="ECO:0000256" key="2">
    <source>
        <dbReference type="ARBA" id="ARBA00022475"/>
    </source>
</evidence>
<evidence type="ECO:0000256" key="5">
    <source>
        <dbReference type="ARBA" id="ARBA00022989"/>
    </source>
</evidence>
<comment type="caution">
    <text evidence="7">Lacks conserved residue(s) required for the propagation of feature annotation.</text>
</comment>
<evidence type="ECO:0000256" key="3">
    <source>
        <dbReference type="ARBA" id="ARBA00022519"/>
    </source>
</evidence>
<comment type="function">
    <text evidence="7">Part of the tripartite ATP-independent periplasmic (TRAP) transport system.</text>
</comment>
<feature type="transmembrane region" description="Helical" evidence="7">
    <location>
        <begin position="248"/>
        <end position="269"/>
    </location>
</feature>
<comment type="similarity">
    <text evidence="7">Belongs to the TRAP transporter large permease family.</text>
</comment>
<feature type="transmembrane region" description="Helical" evidence="7">
    <location>
        <begin position="141"/>
        <end position="164"/>
    </location>
</feature>
<keyword evidence="5 7" id="KW-1133">Transmembrane helix</keyword>
<feature type="domain" description="TRAP C4-dicarboxylate transport system permease DctM subunit" evidence="8">
    <location>
        <begin position="11"/>
        <end position="422"/>
    </location>
</feature>
<dbReference type="Pfam" id="PF06808">
    <property type="entry name" value="DctM"/>
    <property type="match status" value="1"/>
</dbReference>
<dbReference type="PIRSF" id="PIRSF006066">
    <property type="entry name" value="HI0050"/>
    <property type="match status" value="1"/>
</dbReference>
<evidence type="ECO:0000313" key="12">
    <source>
        <dbReference type="Proteomes" id="UP001326567"/>
    </source>
</evidence>
<evidence type="ECO:0000313" key="9">
    <source>
        <dbReference type="EMBL" id="WCE70497.1"/>
    </source>
</evidence>
<evidence type="ECO:0000256" key="1">
    <source>
        <dbReference type="ARBA" id="ARBA00004429"/>
    </source>
</evidence>
<feature type="transmembrane region" description="Helical" evidence="7">
    <location>
        <begin position="223"/>
        <end position="242"/>
    </location>
</feature>
<dbReference type="EMBL" id="CP116423">
    <property type="protein sequence ID" value="WCE70497.1"/>
    <property type="molecule type" value="Genomic_DNA"/>
</dbReference>
<comment type="subcellular location">
    <subcellularLocation>
        <location evidence="1 7">Cell inner membrane</location>
        <topology evidence="1 7">Multi-pass membrane protein</topology>
    </subcellularLocation>
</comment>
<sequence>MTEIYAITLFLIVLFFLLGTGVWVGLALMGVAWVGMELFTTRPVGDAMITTIWASSSSWTLTALPLFVWMGEILYRTRLSQDMFRGLSPWLAKLPGGLVHTNIVGCTVFAAVSGSSAATLTTVGKMSIPELRARNYPEKMIIGTLAGAATLGLMIPPSLALIVYGVTVNESITKLFFAGVLPGLLLALMFMGYVAVTSMLSKDWNPDAETGMSFGEKLRNSRFLLPVFALITVVIGSMYLGFATATEAAAIGVIGSLTLALFQGSLNWHSFRESLMGAMRTSAMIALILAGAAFLKLSMGFTGLPRALADGIAAMELSRFELLMALLVFYIVLGMFLDGISSVVLTMAVVEPMVRSAGIDLIWFGIFVVVVVEMAQITPPIGFNLFVLQGMTNHEMGYITKAALPMFAIMVFMVFVLIWFPEVATWLPENLRSAPV</sequence>
<keyword evidence="6 7" id="KW-0472">Membrane</keyword>
<protein>
    <recommendedName>
        <fullName evidence="7">TRAP transporter large permease protein</fullName>
    </recommendedName>
</protein>
<dbReference type="RefSeq" id="WP_271688758.1">
    <property type="nucleotide sequence ID" value="NZ_CP116419.1"/>
</dbReference>
<evidence type="ECO:0000313" key="10">
    <source>
        <dbReference type="EMBL" id="WPZ21635.1"/>
    </source>
</evidence>
<evidence type="ECO:0000256" key="6">
    <source>
        <dbReference type="ARBA" id="ARBA00023136"/>
    </source>
</evidence>
<accession>A0AAX3LQ29</accession>
<feature type="transmembrane region" description="Helical" evidence="7">
    <location>
        <begin position="361"/>
        <end position="382"/>
    </location>
</feature>
<dbReference type="PANTHER" id="PTHR33362">
    <property type="entry name" value="SIALIC ACID TRAP TRANSPORTER PERMEASE PROTEIN SIAT-RELATED"/>
    <property type="match status" value="1"/>
</dbReference>
<feature type="transmembrane region" description="Helical" evidence="7">
    <location>
        <begin position="281"/>
        <end position="302"/>
    </location>
</feature>
<dbReference type="Proteomes" id="UP001326567">
    <property type="component" value="Chromosome"/>
</dbReference>
<dbReference type="AlphaFoldDB" id="A0AAX3LQ29"/>
<evidence type="ECO:0000256" key="7">
    <source>
        <dbReference type="RuleBase" id="RU369079"/>
    </source>
</evidence>
<dbReference type="InterPro" id="IPR004681">
    <property type="entry name" value="TRAP_DctM"/>
</dbReference>
<reference evidence="9" key="1">
    <citation type="submission" date="2023-01" db="EMBL/GenBank/DDBJ databases">
        <title>Comparative genomic analysis of cold water coral derived Sulfitobacter faviae: insights into their metabolism and habitat adaptation.</title>
        <authorList>
            <person name="Guo Y."/>
            <person name="Lin S."/>
            <person name="Huang Z."/>
            <person name="Tang K."/>
            <person name="Wang X."/>
        </authorList>
    </citation>
    <scope>NUCLEOTIDE SEQUENCE</scope>
    <source>
        <strain evidence="9">SCSIO W_1865</strain>
    </source>
</reference>
<evidence type="ECO:0000259" key="8">
    <source>
        <dbReference type="Pfam" id="PF06808"/>
    </source>
</evidence>
<keyword evidence="3 7" id="KW-0997">Cell inner membrane</keyword>
<keyword evidence="7" id="KW-0813">Transport</keyword>
<reference evidence="10 12" key="2">
    <citation type="submission" date="2023-11" db="EMBL/GenBank/DDBJ databases">
        <title>From the Deep-Sea to the Surface: Bacterial Genomes Isolated from the Moytirra Hydrothermal Vent Plume.</title>
        <authorList>
            <person name="Major S.R."/>
        </authorList>
    </citation>
    <scope>NUCLEOTIDE SEQUENCE [LARGE SCALE GENOMIC DNA]</scope>
    <source>
        <strain evidence="10 12">OXR-9</strain>
    </source>
</reference>
<dbReference type="Proteomes" id="UP001210770">
    <property type="component" value="Chromosome"/>
</dbReference>
<keyword evidence="4 7" id="KW-0812">Transmembrane</keyword>
<keyword evidence="2" id="KW-1003">Cell membrane</keyword>
<evidence type="ECO:0000256" key="4">
    <source>
        <dbReference type="ARBA" id="ARBA00022692"/>
    </source>
</evidence>
<feature type="transmembrane region" description="Helical" evidence="7">
    <location>
        <begin position="402"/>
        <end position="420"/>
    </location>
</feature>
<gene>
    <name evidence="9" type="ORF">PL336_01205</name>
    <name evidence="10" type="ORF">T7987_15950</name>
</gene>
<dbReference type="NCBIfam" id="TIGR00786">
    <property type="entry name" value="dctM"/>
    <property type="match status" value="1"/>
</dbReference>
<keyword evidence="12" id="KW-1185">Reference proteome</keyword>
<feature type="transmembrane region" description="Helical" evidence="7">
    <location>
        <begin position="7"/>
        <end position="36"/>
    </location>
</feature>
<name>A0AAX3LQ29_9RHOB</name>
<feature type="transmembrane region" description="Helical" evidence="7">
    <location>
        <begin position="322"/>
        <end position="349"/>
    </location>
</feature>
<dbReference type="GO" id="GO:0022857">
    <property type="term" value="F:transmembrane transporter activity"/>
    <property type="evidence" value="ECO:0007669"/>
    <property type="project" value="UniProtKB-UniRule"/>
</dbReference>
<comment type="subunit">
    <text evidence="7">The complex comprises the extracytoplasmic solute receptor protein and the two transmembrane proteins.</text>
</comment>